<dbReference type="WBParaSite" id="PDA_v2.g28256.t1">
    <property type="protein sequence ID" value="PDA_v2.g28256.t1"/>
    <property type="gene ID" value="PDA_v2.g28256"/>
</dbReference>
<organism evidence="2 3">
    <name type="scientific">Panagrolaimus davidi</name>
    <dbReference type="NCBI Taxonomy" id="227884"/>
    <lineage>
        <taxon>Eukaryota</taxon>
        <taxon>Metazoa</taxon>
        <taxon>Ecdysozoa</taxon>
        <taxon>Nematoda</taxon>
        <taxon>Chromadorea</taxon>
        <taxon>Rhabditida</taxon>
        <taxon>Tylenchina</taxon>
        <taxon>Panagrolaimomorpha</taxon>
        <taxon>Panagrolaimoidea</taxon>
        <taxon>Panagrolaimidae</taxon>
        <taxon>Panagrolaimus</taxon>
    </lineage>
</organism>
<feature type="region of interest" description="Disordered" evidence="1">
    <location>
        <begin position="49"/>
        <end position="126"/>
    </location>
</feature>
<dbReference type="AlphaFoldDB" id="A0A914QLP0"/>
<evidence type="ECO:0000313" key="3">
    <source>
        <dbReference type="WBParaSite" id="PDA_v2.g28256.t1"/>
    </source>
</evidence>
<keyword evidence="2" id="KW-1185">Reference proteome</keyword>
<name>A0A914QLP0_9BILA</name>
<proteinExistence type="predicted"/>
<sequence>MAVQENQNSTESAANDKCKNFKKVGLRVIKEIQNTKQIFKPSPFIIQNPFEFPRQQNDKVPPPEVSEFKASQSLLNPNEASKNDQQSSHLAKEHQQRKEEKTEKKKIDEDSEVSQENRPIPSSPIQSEYCLKNFTNEKFAFDSKSIPKFVPSELEIELFKKKTADEIAKEALDYLSSESATLFQDTPKPGQKMMVSNNVLEIKPDEDGFLGLKCLLQDQNIAYKIFTSEGKDLLVYPAVSIVEDEKAIFILKSKNCSDNTHLTILYKAVAKDVKNFDFKNQEVGMESINIGIVTPEYVPKPLLKVEKDEYYFGSDDTVQVALSNEKDNRIGMKCLILGNGDQFEIDPETSIIESETTTSIIIKRKPSNKSSATLMIKCYEIYSLDTEVKDLEFFDAMPEIKVQIH</sequence>
<evidence type="ECO:0000313" key="2">
    <source>
        <dbReference type="Proteomes" id="UP000887578"/>
    </source>
</evidence>
<evidence type="ECO:0000256" key="1">
    <source>
        <dbReference type="SAM" id="MobiDB-lite"/>
    </source>
</evidence>
<dbReference type="Proteomes" id="UP000887578">
    <property type="component" value="Unplaced"/>
</dbReference>
<reference evidence="3" key="1">
    <citation type="submission" date="2022-11" db="UniProtKB">
        <authorList>
            <consortium name="WormBaseParasite"/>
        </authorList>
    </citation>
    <scope>IDENTIFICATION</scope>
</reference>
<feature type="compositionally biased region" description="Polar residues" evidence="1">
    <location>
        <begin position="69"/>
        <end position="89"/>
    </location>
</feature>
<accession>A0A914QLP0</accession>
<feature type="compositionally biased region" description="Basic and acidic residues" evidence="1">
    <location>
        <begin position="90"/>
        <end position="108"/>
    </location>
</feature>
<protein>
    <submittedName>
        <fullName evidence="3">Uncharacterized protein</fullName>
    </submittedName>
</protein>